<organism evidence="2 3">
    <name type="scientific">Ruminococcus albus</name>
    <dbReference type="NCBI Taxonomy" id="1264"/>
    <lineage>
        <taxon>Bacteria</taxon>
        <taxon>Bacillati</taxon>
        <taxon>Bacillota</taxon>
        <taxon>Clostridia</taxon>
        <taxon>Eubacteriales</taxon>
        <taxon>Oscillospiraceae</taxon>
        <taxon>Ruminococcus</taxon>
    </lineage>
</organism>
<dbReference type="Gene3D" id="3.40.1580.10">
    <property type="entry name" value="SMI1/KNR4-like"/>
    <property type="match status" value="1"/>
</dbReference>
<dbReference type="AlphaFoldDB" id="A0A1H7PUB2"/>
<dbReference type="Pfam" id="PF09346">
    <property type="entry name" value="SMI1_KNR4"/>
    <property type="match status" value="1"/>
</dbReference>
<feature type="domain" description="Knr4/Smi1-like" evidence="1">
    <location>
        <begin position="3"/>
        <end position="141"/>
    </location>
</feature>
<evidence type="ECO:0000259" key="1">
    <source>
        <dbReference type="Pfam" id="PF09346"/>
    </source>
</evidence>
<proteinExistence type="predicted"/>
<dbReference type="EMBL" id="FOAT01000025">
    <property type="protein sequence ID" value="SEL39352.1"/>
    <property type="molecule type" value="Genomic_DNA"/>
</dbReference>
<dbReference type="RefSeq" id="WP_074836059.1">
    <property type="nucleotide sequence ID" value="NZ_FOAT01000025.1"/>
</dbReference>
<dbReference type="InterPro" id="IPR037883">
    <property type="entry name" value="Knr4/Smi1-like_sf"/>
</dbReference>
<dbReference type="SUPFAM" id="SSF160631">
    <property type="entry name" value="SMI1/KNR4-like"/>
    <property type="match status" value="1"/>
</dbReference>
<dbReference type="InterPro" id="IPR018958">
    <property type="entry name" value="Knr4/Smi1-like_dom"/>
</dbReference>
<gene>
    <name evidence="2" type="ORF">SAMN05216469_12522</name>
</gene>
<protein>
    <submittedName>
        <fullName evidence="2">SMI1 / KNR4 family (SUKH-1)</fullName>
    </submittedName>
</protein>
<name>A0A1H7PUB2_RUMAL</name>
<accession>A0A1H7PUB2</accession>
<sequence length="199" mass="23162">MTLSELERQQEIRFPQAFHRIYDCGAMKWLELSQGERKARIREYISDSKAFLMLDGACEMYLFEEVQSAAEELAKLASWMEEDKKLRIRSGVRIVPFGHEGGGDMYCLLYTDGNAEPAVILYPHDSYEAPTVYGHDFDEFVYIQMLLAAENEEDVEGEHFTENIRYLSDRYRPLVEGKSADELTDTLYAMNFQHADIWE</sequence>
<evidence type="ECO:0000313" key="2">
    <source>
        <dbReference type="EMBL" id="SEL39352.1"/>
    </source>
</evidence>
<evidence type="ECO:0000313" key="3">
    <source>
        <dbReference type="Proteomes" id="UP000186015"/>
    </source>
</evidence>
<dbReference type="Proteomes" id="UP000186015">
    <property type="component" value="Unassembled WGS sequence"/>
</dbReference>
<reference evidence="2 3" key="1">
    <citation type="submission" date="2016-10" db="EMBL/GenBank/DDBJ databases">
        <authorList>
            <person name="de Groot N.N."/>
        </authorList>
    </citation>
    <scope>NUCLEOTIDE SEQUENCE [LARGE SCALE GENOMIC DNA]</scope>
    <source>
        <strain evidence="2 3">KH2T6</strain>
    </source>
</reference>